<evidence type="ECO:0000313" key="1">
    <source>
        <dbReference type="EMBL" id="RED93185.1"/>
    </source>
</evidence>
<dbReference type="PANTHER" id="PTHR33639">
    <property type="entry name" value="THIOL-DISULFIDE OXIDOREDUCTASE DCC"/>
    <property type="match status" value="1"/>
</dbReference>
<organism evidence="1 2">
    <name type="scientific">Marinoscillum furvescens DSM 4134</name>
    <dbReference type="NCBI Taxonomy" id="1122208"/>
    <lineage>
        <taxon>Bacteria</taxon>
        <taxon>Pseudomonadati</taxon>
        <taxon>Bacteroidota</taxon>
        <taxon>Cytophagia</taxon>
        <taxon>Cytophagales</taxon>
        <taxon>Reichenbachiellaceae</taxon>
        <taxon>Marinoscillum</taxon>
    </lineage>
</organism>
<proteinExistence type="predicted"/>
<dbReference type="InterPro" id="IPR052927">
    <property type="entry name" value="DCC_oxidoreductase"/>
</dbReference>
<dbReference type="Proteomes" id="UP000256779">
    <property type="component" value="Unassembled WGS sequence"/>
</dbReference>
<dbReference type="EMBL" id="QREG01000026">
    <property type="protein sequence ID" value="RED93185.1"/>
    <property type="molecule type" value="Genomic_DNA"/>
</dbReference>
<accession>A0A3D9KZD1</accession>
<dbReference type="InterPro" id="IPR007263">
    <property type="entry name" value="DCC1-like"/>
</dbReference>
<dbReference type="GO" id="GO:0015035">
    <property type="term" value="F:protein-disulfide reductase activity"/>
    <property type="evidence" value="ECO:0007669"/>
    <property type="project" value="InterPro"/>
</dbReference>
<keyword evidence="2" id="KW-1185">Reference proteome</keyword>
<protein>
    <submittedName>
        <fullName evidence="1">Putative DCC family thiol-disulfide oxidoreductase YuxK</fullName>
    </submittedName>
</protein>
<dbReference type="PANTHER" id="PTHR33639:SF2">
    <property type="entry name" value="DUF393 DOMAIN-CONTAINING PROTEIN"/>
    <property type="match status" value="1"/>
</dbReference>
<evidence type="ECO:0000313" key="2">
    <source>
        <dbReference type="Proteomes" id="UP000256779"/>
    </source>
</evidence>
<dbReference type="Pfam" id="PF04134">
    <property type="entry name" value="DCC1-like"/>
    <property type="match status" value="1"/>
</dbReference>
<sequence>MDTERMGENPQMSAVILFDGVCNLCNSSVDFVIRRDKQKRFQFASLQSPEAEQLLKEAGSPQPTELESVVLVKEDRVYNRSDAALEIARNLSGLWPLLYVFKLIPRALRDAVYRYIAKKRYRWFGKRDTCRLPDESEKERFLDSP</sequence>
<reference evidence="1 2" key="1">
    <citation type="submission" date="2018-07" db="EMBL/GenBank/DDBJ databases">
        <title>Genomic Encyclopedia of Type Strains, Phase IV (KMG-IV): sequencing the most valuable type-strain genomes for metagenomic binning, comparative biology and taxonomic classification.</title>
        <authorList>
            <person name="Goeker M."/>
        </authorList>
    </citation>
    <scope>NUCLEOTIDE SEQUENCE [LARGE SCALE GENOMIC DNA]</scope>
    <source>
        <strain evidence="1 2">DSM 4134</strain>
    </source>
</reference>
<dbReference type="AlphaFoldDB" id="A0A3D9KZD1"/>
<name>A0A3D9KZD1_MARFU</name>
<gene>
    <name evidence="1" type="ORF">C7460_12624</name>
</gene>
<comment type="caution">
    <text evidence="1">The sequence shown here is derived from an EMBL/GenBank/DDBJ whole genome shotgun (WGS) entry which is preliminary data.</text>
</comment>